<organism evidence="1 2">
    <name type="scientific">Plutella xylostella</name>
    <name type="common">Diamondback moth</name>
    <name type="synonym">Plutella maculipennis</name>
    <dbReference type="NCBI Taxonomy" id="51655"/>
    <lineage>
        <taxon>Eukaryota</taxon>
        <taxon>Metazoa</taxon>
        <taxon>Ecdysozoa</taxon>
        <taxon>Arthropoda</taxon>
        <taxon>Hexapoda</taxon>
        <taxon>Insecta</taxon>
        <taxon>Pterygota</taxon>
        <taxon>Neoptera</taxon>
        <taxon>Endopterygota</taxon>
        <taxon>Lepidoptera</taxon>
        <taxon>Glossata</taxon>
        <taxon>Ditrysia</taxon>
        <taxon>Yponomeutoidea</taxon>
        <taxon>Plutellidae</taxon>
        <taxon>Plutella</taxon>
    </lineage>
</organism>
<accession>A0A8S4GAM2</accession>
<protein>
    <submittedName>
        <fullName evidence="1">(diamondback moth) hypothetical protein</fullName>
    </submittedName>
</protein>
<name>A0A8S4GAM2_PLUXY</name>
<dbReference type="AlphaFoldDB" id="A0A8S4GAM2"/>
<dbReference type="EMBL" id="CAJHNJ030000397">
    <property type="protein sequence ID" value="CAG9137716.1"/>
    <property type="molecule type" value="Genomic_DNA"/>
</dbReference>
<comment type="caution">
    <text evidence="1">The sequence shown here is derived from an EMBL/GenBank/DDBJ whole genome shotgun (WGS) entry which is preliminary data.</text>
</comment>
<reference evidence="1" key="1">
    <citation type="submission" date="2020-11" db="EMBL/GenBank/DDBJ databases">
        <authorList>
            <person name="Whiteford S."/>
        </authorList>
    </citation>
    <scope>NUCLEOTIDE SEQUENCE</scope>
</reference>
<evidence type="ECO:0000313" key="2">
    <source>
        <dbReference type="Proteomes" id="UP000653454"/>
    </source>
</evidence>
<gene>
    <name evidence="1" type="ORF">PLXY2_LOCUS15970</name>
</gene>
<sequence length="49" mass="5299">MSSRGVQDGGKSPRILNDSFFDEVYSRRLSRAQASAALVPCYCAASESN</sequence>
<evidence type="ECO:0000313" key="1">
    <source>
        <dbReference type="EMBL" id="CAG9137716.1"/>
    </source>
</evidence>
<dbReference type="Proteomes" id="UP000653454">
    <property type="component" value="Unassembled WGS sequence"/>
</dbReference>
<keyword evidence="2" id="KW-1185">Reference proteome</keyword>
<proteinExistence type="predicted"/>